<keyword evidence="2" id="KW-1185">Reference proteome</keyword>
<gene>
    <name evidence="1" type="ORF">JOC73_001724</name>
</gene>
<comment type="caution">
    <text evidence="1">The sequence shown here is derived from an EMBL/GenBank/DDBJ whole genome shotgun (WGS) entry which is preliminary data.</text>
</comment>
<proteinExistence type="predicted"/>
<evidence type="ECO:0008006" key="3">
    <source>
        <dbReference type="Google" id="ProtNLM"/>
    </source>
</evidence>
<name>A0ABS2NQJ6_9FIRM</name>
<accession>A0ABS2NQJ6</accession>
<protein>
    <recommendedName>
        <fullName evidence="3">DarT domain-containing protein</fullName>
    </recommendedName>
</protein>
<reference evidence="1 2" key="1">
    <citation type="submission" date="2021-01" db="EMBL/GenBank/DDBJ databases">
        <title>Genomic Encyclopedia of Type Strains, Phase IV (KMG-IV): sequencing the most valuable type-strain genomes for metagenomic binning, comparative biology and taxonomic classification.</title>
        <authorList>
            <person name="Goeker M."/>
        </authorList>
    </citation>
    <scope>NUCLEOTIDE SEQUENCE [LARGE SCALE GENOMIC DNA]</scope>
    <source>
        <strain evidence="1 2">DSM 25890</strain>
    </source>
</reference>
<evidence type="ECO:0000313" key="1">
    <source>
        <dbReference type="EMBL" id="MBM7615162.1"/>
    </source>
</evidence>
<evidence type="ECO:0000313" key="2">
    <source>
        <dbReference type="Proteomes" id="UP001314796"/>
    </source>
</evidence>
<organism evidence="1 2">
    <name type="scientific">Alkaliphilus hydrothermalis</name>
    <dbReference type="NCBI Taxonomy" id="1482730"/>
    <lineage>
        <taxon>Bacteria</taxon>
        <taxon>Bacillati</taxon>
        <taxon>Bacillota</taxon>
        <taxon>Clostridia</taxon>
        <taxon>Peptostreptococcales</taxon>
        <taxon>Natronincolaceae</taxon>
        <taxon>Alkaliphilus</taxon>
    </lineage>
</organism>
<dbReference type="Proteomes" id="UP001314796">
    <property type="component" value="Unassembled WGS sequence"/>
</dbReference>
<dbReference type="RefSeq" id="WP_204402046.1">
    <property type="nucleotide sequence ID" value="NZ_JAFBEE010000010.1"/>
</dbReference>
<dbReference type="EMBL" id="JAFBEE010000010">
    <property type="protein sequence ID" value="MBM7615162.1"/>
    <property type="molecule type" value="Genomic_DNA"/>
</dbReference>
<sequence>MFFEDYTKTGVVYHIATINDLKKIIEEGIQYDDKVTYRTKYCDFHQFLDHHRHEGIPTWVNRSRAIFASMNYRNAPLFHSHSVVLAIRIDEEKCWVANENRANQLYEPFVLKEIPQFDSANAYINNVGIELIRDYWGSSLSFKDNLQKRYDQKEGYDAEVLVLHSIPPEDIEILYIISDHRVLTLQEWMGVFLKEDI</sequence>